<feature type="transmembrane region" description="Helical" evidence="6">
    <location>
        <begin position="423"/>
        <end position="446"/>
    </location>
</feature>
<comment type="similarity">
    <text evidence="2">Belongs to the major facilitator superfamily. Sugar transporter (TC 2.A.1.1) family.</text>
</comment>
<dbReference type="InterPro" id="IPR005829">
    <property type="entry name" value="Sugar_transporter_CS"/>
</dbReference>
<feature type="transmembrane region" description="Helical" evidence="6">
    <location>
        <begin position="12"/>
        <end position="31"/>
    </location>
</feature>
<gene>
    <name evidence="8" type="ORF">CMUS01_04563</name>
</gene>
<dbReference type="PANTHER" id="PTHR48022">
    <property type="entry name" value="PLASTIDIC GLUCOSE TRANSPORTER 4"/>
    <property type="match status" value="1"/>
</dbReference>
<feature type="transmembrane region" description="Helical" evidence="6">
    <location>
        <begin position="356"/>
        <end position="377"/>
    </location>
</feature>
<reference evidence="8" key="1">
    <citation type="journal article" date="2020" name="Phytopathology">
        <title>Genome Sequence Resources of Colletotrichum truncatum, C. plurivorum, C. musicola, and C. sojae: Four Species Pathogenic to Soybean (Glycine max).</title>
        <authorList>
            <person name="Rogerio F."/>
            <person name="Boufleur T.R."/>
            <person name="Ciampi-Guillardi M."/>
            <person name="Sukno S.A."/>
            <person name="Thon M.R."/>
            <person name="Massola Junior N.S."/>
            <person name="Baroncelli R."/>
        </authorList>
    </citation>
    <scope>NUCLEOTIDE SEQUENCE</scope>
    <source>
        <strain evidence="8">LFN0074</strain>
    </source>
</reference>
<dbReference type="PANTHER" id="PTHR48022:SF10">
    <property type="entry name" value="MAJOR FACILITATOR SUPERFAMILY (MFS) PROFILE DOMAIN-CONTAINING PROTEIN"/>
    <property type="match status" value="1"/>
</dbReference>
<dbReference type="EMBL" id="WIGM01000125">
    <property type="protein sequence ID" value="KAF6838650.1"/>
    <property type="molecule type" value="Genomic_DNA"/>
</dbReference>
<evidence type="ECO:0000256" key="4">
    <source>
        <dbReference type="ARBA" id="ARBA00022989"/>
    </source>
</evidence>
<dbReference type="PROSITE" id="PS50850">
    <property type="entry name" value="MFS"/>
    <property type="match status" value="1"/>
</dbReference>
<keyword evidence="4 6" id="KW-1133">Transmembrane helix</keyword>
<feature type="transmembrane region" description="Helical" evidence="6">
    <location>
        <begin position="458"/>
        <end position="477"/>
    </location>
</feature>
<evidence type="ECO:0000313" key="9">
    <source>
        <dbReference type="Proteomes" id="UP000639643"/>
    </source>
</evidence>
<dbReference type="PROSITE" id="PS00216">
    <property type="entry name" value="SUGAR_TRANSPORT_1"/>
    <property type="match status" value="1"/>
</dbReference>
<evidence type="ECO:0000313" key="8">
    <source>
        <dbReference type="EMBL" id="KAF6838650.1"/>
    </source>
</evidence>
<dbReference type="Pfam" id="PF00083">
    <property type="entry name" value="Sugar_tr"/>
    <property type="match status" value="2"/>
</dbReference>
<protein>
    <submittedName>
        <fullName evidence="8">Vegetative cell wall protein gp1</fullName>
    </submittedName>
</protein>
<dbReference type="Proteomes" id="UP000639643">
    <property type="component" value="Unassembled WGS sequence"/>
</dbReference>
<evidence type="ECO:0000256" key="5">
    <source>
        <dbReference type="ARBA" id="ARBA00023136"/>
    </source>
</evidence>
<evidence type="ECO:0000256" key="1">
    <source>
        <dbReference type="ARBA" id="ARBA00004141"/>
    </source>
</evidence>
<dbReference type="InterPro" id="IPR020846">
    <property type="entry name" value="MFS_dom"/>
</dbReference>
<name>A0A8H6KWK7_9PEZI</name>
<dbReference type="InterPro" id="IPR005828">
    <property type="entry name" value="MFS_sugar_transport-like"/>
</dbReference>
<evidence type="ECO:0000259" key="7">
    <source>
        <dbReference type="PROSITE" id="PS50850"/>
    </source>
</evidence>
<dbReference type="OrthoDB" id="4821700at2759"/>
<feature type="transmembrane region" description="Helical" evidence="6">
    <location>
        <begin position="120"/>
        <end position="141"/>
    </location>
</feature>
<dbReference type="Gene3D" id="1.20.1250.20">
    <property type="entry name" value="MFS general substrate transporter like domains"/>
    <property type="match status" value="2"/>
</dbReference>
<keyword evidence="9" id="KW-1185">Reference proteome</keyword>
<evidence type="ECO:0000256" key="2">
    <source>
        <dbReference type="ARBA" id="ARBA00010992"/>
    </source>
</evidence>
<comment type="subcellular location">
    <subcellularLocation>
        <location evidence="1">Membrane</location>
        <topology evidence="1">Multi-pass membrane protein</topology>
    </subcellularLocation>
</comment>
<feature type="transmembrane region" description="Helical" evidence="6">
    <location>
        <begin position="185"/>
        <end position="206"/>
    </location>
</feature>
<feature type="transmembrane region" description="Helical" evidence="6">
    <location>
        <begin position="293"/>
        <end position="318"/>
    </location>
</feature>
<keyword evidence="3 6" id="KW-0812">Transmembrane</keyword>
<dbReference type="InterPro" id="IPR036259">
    <property type="entry name" value="MFS_trans_sf"/>
</dbReference>
<feature type="domain" description="Major facilitator superfamily (MFS) profile" evidence="7">
    <location>
        <begin position="18"/>
        <end position="481"/>
    </location>
</feature>
<sequence>MFDHLSLRQTFNRSLLSTIMLIAVSQFNFGFDQQGFNTTQAMDAFERQFGWYDSKKEVYYLESWWLSLFAGLPYIGFGIGIIIGSSVSKHYGRRMCMFSMSVWSCIATTIIMTSKTRNQILAARILAYIYIGMELAVVPIYQSEITPQKARGFVVGTYQLSLAIGSLVVNAVARGTGSLNSSAAYLIPYSLFYVVPLIVIAGIWFVPEVSRATSFNCQRPKLTYPVYVQSPRWLAMKGRHEDALAALTRLREGKFTPEQIADEMTRIRAGIEREVERGSFLDMFRGKQVTKRTMSVIGVNFFLQATGSIFASVYGAIFVKQLGFINPFSVTMITSSINVIMCLCSMVLLDKMGRRNVIFFGGSIQTAGLFAMGGLGLAPDPSVPVKSAIVAMMIVMTMGFTLAWAPTSHVLSAEIPSIRLRDVTYRTASVVNIVMQFTIAFSMPYLLNAPYANLGSRVGLIFGSIAFLSLVFVYLCVPECKGRTLEEIDLLFDMKVPMRHFQKTDLSRVRVHAGNGKTDEESVSELAVPVQIQRKD</sequence>
<keyword evidence="5 6" id="KW-0472">Membrane</keyword>
<feature type="transmembrane region" description="Helical" evidence="6">
    <location>
        <begin position="324"/>
        <end position="349"/>
    </location>
</feature>
<dbReference type="GO" id="GO:0005351">
    <property type="term" value="F:carbohydrate:proton symporter activity"/>
    <property type="evidence" value="ECO:0007669"/>
    <property type="project" value="TreeGrafter"/>
</dbReference>
<comment type="caution">
    <text evidence="8">The sequence shown here is derived from an EMBL/GenBank/DDBJ whole genome shotgun (WGS) entry which is preliminary data.</text>
</comment>
<dbReference type="GO" id="GO:0016020">
    <property type="term" value="C:membrane"/>
    <property type="evidence" value="ECO:0007669"/>
    <property type="project" value="UniProtKB-SubCell"/>
</dbReference>
<feature type="transmembrane region" description="Helical" evidence="6">
    <location>
        <begin position="389"/>
        <end position="411"/>
    </location>
</feature>
<evidence type="ECO:0000256" key="3">
    <source>
        <dbReference type="ARBA" id="ARBA00022692"/>
    </source>
</evidence>
<proteinExistence type="inferred from homology"/>
<organism evidence="8 9">
    <name type="scientific">Colletotrichum musicola</name>
    <dbReference type="NCBI Taxonomy" id="2175873"/>
    <lineage>
        <taxon>Eukaryota</taxon>
        <taxon>Fungi</taxon>
        <taxon>Dikarya</taxon>
        <taxon>Ascomycota</taxon>
        <taxon>Pezizomycotina</taxon>
        <taxon>Sordariomycetes</taxon>
        <taxon>Hypocreomycetidae</taxon>
        <taxon>Glomerellales</taxon>
        <taxon>Glomerellaceae</taxon>
        <taxon>Colletotrichum</taxon>
        <taxon>Colletotrichum orchidearum species complex</taxon>
    </lineage>
</organism>
<dbReference type="SUPFAM" id="SSF103473">
    <property type="entry name" value="MFS general substrate transporter"/>
    <property type="match status" value="1"/>
</dbReference>
<evidence type="ECO:0000256" key="6">
    <source>
        <dbReference type="SAM" id="Phobius"/>
    </source>
</evidence>
<accession>A0A8H6KWK7</accession>
<dbReference type="InterPro" id="IPR050360">
    <property type="entry name" value="MFS_Sugar_Transporters"/>
</dbReference>
<feature type="transmembrane region" description="Helical" evidence="6">
    <location>
        <begin position="64"/>
        <end position="83"/>
    </location>
</feature>
<dbReference type="AlphaFoldDB" id="A0A8H6KWK7"/>